<evidence type="ECO:0000259" key="5">
    <source>
        <dbReference type="Pfam" id="PF13178"/>
    </source>
</evidence>
<dbReference type="EMBL" id="JACMSC010000004">
    <property type="protein sequence ID" value="KAG6526040.1"/>
    <property type="molecule type" value="Genomic_DNA"/>
</dbReference>
<keyword evidence="7" id="KW-1185">Reference proteome</keyword>
<dbReference type="InterPro" id="IPR000048">
    <property type="entry name" value="IQ_motif_EF-hand-BS"/>
</dbReference>
<accession>A0A8J5HKP1</accession>
<keyword evidence="1" id="KW-0112">Calmodulin-binding</keyword>
<evidence type="ECO:0000256" key="2">
    <source>
        <dbReference type="ARBA" id="ARBA00024341"/>
    </source>
</evidence>
<proteinExistence type="inferred from homology"/>
<evidence type="ECO:0000256" key="4">
    <source>
        <dbReference type="SAM" id="MobiDB-lite"/>
    </source>
</evidence>
<sequence length="347" mass="38528">MGWASKLLRSLLGGAKKDVEKKEKRRRSFTGPLRESVSPKNSGGRHIPTSALHLSWPRLDVEEVLEVEEGSKHAIAVAVANATAANATVAAAVMRLKALLGEKKKIAVQWRAAVKIQTTFRCHLAKKALRALRGLVKLQALVRGFLVRRQAALTLRRLQALVRAQSVARSRLPPAELRFHRRSFERFDAGQSKCNSIPPKSRSFRRANSPEELLAPVSSPALLCRVPSPRSVHGHRESSCCCCQFCPKTQHNTPRLVRSGTPAMQLHQVIMSPTSFPNYMARTTSSVAKVKSWRKAMEEDSNGAFMAGMGEKLLMMRRALREPPDVHDTVDVDPDWSKSVRNAAKLD</sequence>
<feature type="region of interest" description="Disordered" evidence="4">
    <location>
        <begin position="16"/>
        <end position="48"/>
    </location>
</feature>
<organism evidence="6 7">
    <name type="scientific">Zingiber officinale</name>
    <name type="common">Ginger</name>
    <name type="synonym">Amomum zingiber</name>
    <dbReference type="NCBI Taxonomy" id="94328"/>
    <lineage>
        <taxon>Eukaryota</taxon>
        <taxon>Viridiplantae</taxon>
        <taxon>Streptophyta</taxon>
        <taxon>Embryophyta</taxon>
        <taxon>Tracheophyta</taxon>
        <taxon>Spermatophyta</taxon>
        <taxon>Magnoliopsida</taxon>
        <taxon>Liliopsida</taxon>
        <taxon>Zingiberales</taxon>
        <taxon>Zingiberaceae</taxon>
        <taxon>Zingiber</taxon>
    </lineage>
</organism>
<evidence type="ECO:0000256" key="3">
    <source>
        <dbReference type="ARBA" id="ARBA00024378"/>
    </source>
</evidence>
<name>A0A8J5HKP1_ZINOF</name>
<dbReference type="Pfam" id="PF13178">
    <property type="entry name" value="DUF4005"/>
    <property type="match status" value="1"/>
</dbReference>
<dbReference type="PANTHER" id="PTHR32295">
    <property type="entry name" value="IQ-DOMAIN 5-RELATED"/>
    <property type="match status" value="1"/>
</dbReference>
<comment type="similarity">
    <text evidence="2">Belongs to the IQD family.</text>
</comment>
<reference evidence="6 7" key="1">
    <citation type="submission" date="2020-08" db="EMBL/GenBank/DDBJ databases">
        <title>Plant Genome Project.</title>
        <authorList>
            <person name="Zhang R.-G."/>
        </authorList>
    </citation>
    <scope>NUCLEOTIDE SEQUENCE [LARGE SCALE GENOMIC DNA]</scope>
    <source>
        <tissue evidence="6">Rhizome</tissue>
    </source>
</reference>
<feature type="domain" description="DUF4005" evidence="5">
    <location>
        <begin position="255"/>
        <end position="292"/>
    </location>
</feature>
<gene>
    <name evidence="6" type="ORF">ZIOFF_016015</name>
</gene>
<dbReference type="GO" id="GO:0005516">
    <property type="term" value="F:calmodulin binding"/>
    <property type="evidence" value="ECO:0007669"/>
    <property type="project" value="UniProtKB-KW"/>
</dbReference>
<dbReference type="PANTHER" id="PTHR32295:SF10">
    <property type="entry name" value="PROTEIN IQ-DOMAIN 25"/>
    <property type="match status" value="1"/>
</dbReference>
<dbReference type="InterPro" id="IPR025064">
    <property type="entry name" value="DUF4005"/>
</dbReference>
<evidence type="ECO:0000313" key="7">
    <source>
        <dbReference type="Proteomes" id="UP000734854"/>
    </source>
</evidence>
<dbReference type="Proteomes" id="UP000734854">
    <property type="component" value="Unassembled WGS sequence"/>
</dbReference>
<evidence type="ECO:0000313" key="6">
    <source>
        <dbReference type="EMBL" id="KAG6526040.1"/>
    </source>
</evidence>
<protein>
    <recommendedName>
        <fullName evidence="5">DUF4005 domain-containing protein</fullName>
    </recommendedName>
</protein>
<dbReference type="AlphaFoldDB" id="A0A8J5HKP1"/>
<comment type="subunit">
    <text evidence="3">Binds to multiple calmodulin (CaM) in the presence of Ca(2+) and CaM-like proteins.</text>
</comment>
<dbReference type="Pfam" id="PF00612">
    <property type="entry name" value="IQ"/>
    <property type="match status" value="2"/>
</dbReference>
<dbReference type="SMART" id="SM00015">
    <property type="entry name" value="IQ"/>
    <property type="match status" value="2"/>
</dbReference>
<evidence type="ECO:0000256" key="1">
    <source>
        <dbReference type="ARBA" id="ARBA00022860"/>
    </source>
</evidence>
<dbReference type="PROSITE" id="PS50096">
    <property type="entry name" value="IQ"/>
    <property type="match status" value="2"/>
</dbReference>
<comment type="caution">
    <text evidence="6">The sequence shown here is derived from an EMBL/GenBank/DDBJ whole genome shotgun (WGS) entry which is preliminary data.</text>
</comment>